<evidence type="ECO:0000313" key="2">
    <source>
        <dbReference type="Proteomes" id="UP001186974"/>
    </source>
</evidence>
<reference evidence="1" key="1">
    <citation type="submission" date="2024-09" db="EMBL/GenBank/DDBJ databases">
        <title>Black Yeasts Isolated from many extreme environments.</title>
        <authorList>
            <person name="Coleine C."/>
            <person name="Stajich J.E."/>
            <person name="Selbmann L."/>
        </authorList>
    </citation>
    <scope>NUCLEOTIDE SEQUENCE</scope>
    <source>
        <strain evidence="1">CCFEE 5737</strain>
    </source>
</reference>
<evidence type="ECO:0000313" key="1">
    <source>
        <dbReference type="EMBL" id="KAK3059486.1"/>
    </source>
</evidence>
<protein>
    <submittedName>
        <fullName evidence="1">Uncharacterized protein</fullName>
    </submittedName>
</protein>
<gene>
    <name evidence="1" type="ORF">LTS18_010758</name>
</gene>
<name>A0ACC3CZ67_9PEZI</name>
<feature type="non-terminal residue" evidence="1">
    <location>
        <position position="1"/>
    </location>
</feature>
<proteinExistence type="predicted"/>
<comment type="caution">
    <text evidence="1">The sequence shown here is derived from an EMBL/GenBank/DDBJ whole genome shotgun (WGS) entry which is preliminary data.</text>
</comment>
<accession>A0ACC3CZ67</accession>
<sequence>ANDPAFSSAAAQLISLYIPESAAAAIYSAANAASITGDPNAVIRSALTATATPSYFSALPSAYSNNIISLESAISELRSQASVGSIPGAARVVTTVDSAGNSLVTTIPGSSEGGPGGAFGSVVSTSAESTPSGSDGFNSATSITGTSSVPESTTLSGTNSASSEASSSANAGGASGSSSTSSGIAAPTQIPGMAAAGALGLLGVMVAL</sequence>
<dbReference type="Proteomes" id="UP001186974">
    <property type="component" value="Unassembled WGS sequence"/>
</dbReference>
<dbReference type="EMBL" id="JAWDJW010009366">
    <property type="protein sequence ID" value="KAK3059486.1"/>
    <property type="molecule type" value="Genomic_DNA"/>
</dbReference>
<keyword evidence="2" id="KW-1185">Reference proteome</keyword>
<organism evidence="1 2">
    <name type="scientific">Coniosporium uncinatum</name>
    <dbReference type="NCBI Taxonomy" id="93489"/>
    <lineage>
        <taxon>Eukaryota</taxon>
        <taxon>Fungi</taxon>
        <taxon>Dikarya</taxon>
        <taxon>Ascomycota</taxon>
        <taxon>Pezizomycotina</taxon>
        <taxon>Dothideomycetes</taxon>
        <taxon>Dothideomycetes incertae sedis</taxon>
        <taxon>Coniosporium</taxon>
    </lineage>
</organism>